<dbReference type="Gene3D" id="1.10.150.130">
    <property type="match status" value="1"/>
</dbReference>
<accession>A0A1G7INR6</accession>
<dbReference type="Pfam" id="PF00589">
    <property type="entry name" value="Phage_integrase"/>
    <property type="match status" value="1"/>
</dbReference>
<dbReference type="Pfam" id="PF17293">
    <property type="entry name" value="Arm-DNA-bind_5"/>
    <property type="match status" value="1"/>
</dbReference>
<comment type="similarity">
    <text evidence="1">Belongs to the 'phage' integrase family.</text>
</comment>
<dbReference type="SUPFAM" id="SSF56349">
    <property type="entry name" value="DNA breaking-rejoining enzymes"/>
    <property type="match status" value="1"/>
</dbReference>
<evidence type="ECO:0000256" key="3">
    <source>
        <dbReference type="ARBA" id="ARBA00023172"/>
    </source>
</evidence>
<dbReference type="GO" id="GO:0003677">
    <property type="term" value="F:DNA binding"/>
    <property type="evidence" value="ECO:0007669"/>
    <property type="project" value="UniProtKB-KW"/>
</dbReference>
<evidence type="ECO:0000259" key="4">
    <source>
        <dbReference type="PROSITE" id="PS51898"/>
    </source>
</evidence>
<dbReference type="InterPro" id="IPR010998">
    <property type="entry name" value="Integrase_recombinase_N"/>
</dbReference>
<evidence type="ECO:0000256" key="2">
    <source>
        <dbReference type="ARBA" id="ARBA00023125"/>
    </source>
</evidence>
<dbReference type="PANTHER" id="PTHR30349">
    <property type="entry name" value="PHAGE INTEGRASE-RELATED"/>
    <property type="match status" value="1"/>
</dbReference>
<dbReference type="PROSITE" id="PS51898">
    <property type="entry name" value="TYR_RECOMBINASE"/>
    <property type="match status" value="1"/>
</dbReference>
<dbReference type="InterPro" id="IPR013762">
    <property type="entry name" value="Integrase-like_cat_sf"/>
</dbReference>
<proteinExistence type="inferred from homology"/>
<dbReference type="InterPro" id="IPR002104">
    <property type="entry name" value="Integrase_catalytic"/>
</dbReference>
<evidence type="ECO:0000256" key="1">
    <source>
        <dbReference type="ARBA" id="ARBA00008857"/>
    </source>
</evidence>
<dbReference type="EMBL" id="FNAI01000013">
    <property type="protein sequence ID" value="SDF14311.1"/>
    <property type="molecule type" value="Genomic_DNA"/>
</dbReference>
<dbReference type="Gene3D" id="1.10.443.10">
    <property type="entry name" value="Intergrase catalytic core"/>
    <property type="match status" value="1"/>
</dbReference>
<dbReference type="RefSeq" id="WP_091153237.1">
    <property type="nucleotide sequence ID" value="NZ_FNAI01000013.1"/>
</dbReference>
<sequence length="417" mass="47950">MLENSFGLLFFLKTSGGRKQTVKHVYLRITVNGVARELSTRMHWYTDRWHQGSGRATGNREDARILNSFLDTLTARIYEERTALLSAGKPITAVALKNRITGKNQNHTLLAVFGEHNNHMAQLVGREYAPATCTRFKTAMAHTRAFIRWKYEQDDLDLRELNYEFVKDFEFYLKSNRHCAHNSAMKYISNVRKIVLQCVLKGWLPANPFLGFKMKLREVRRIPLNAAELRTLAISVMPSPRLELVRDIFLFSCYTGLAWIDVRQLTRAEIAEENDGELWIRTRRRKTDSPTRLPLLPEARRIIERYRNHPKCKAGMLVLPVLSNQKMNCYLKEIALLCSITKRLTFHIARHTFATTVTLANGVPLNTVSKLLGHKSIQQTEHYARLSDEVIREDMALLKVRLSQNGFAGLPVGVNCN</sequence>
<protein>
    <submittedName>
        <fullName evidence="5">Site-specific recombinase XerD</fullName>
    </submittedName>
</protein>
<dbReference type="Proteomes" id="UP000199072">
    <property type="component" value="Unassembled WGS sequence"/>
</dbReference>
<evidence type="ECO:0000313" key="6">
    <source>
        <dbReference type="Proteomes" id="UP000199072"/>
    </source>
</evidence>
<dbReference type="GO" id="GO:0006310">
    <property type="term" value="P:DNA recombination"/>
    <property type="evidence" value="ECO:0007669"/>
    <property type="project" value="UniProtKB-KW"/>
</dbReference>
<dbReference type="InterPro" id="IPR050090">
    <property type="entry name" value="Tyrosine_recombinase_XerCD"/>
</dbReference>
<gene>
    <name evidence="5" type="ORF">SAMN05216464_113101</name>
</gene>
<dbReference type="InterPro" id="IPR035386">
    <property type="entry name" value="Arm-DNA-bind_5"/>
</dbReference>
<dbReference type="OrthoDB" id="892893at2"/>
<dbReference type="Pfam" id="PF13102">
    <property type="entry name" value="Phage_int_SAM_5"/>
    <property type="match status" value="1"/>
</dbReference>
<keyword evidence="3" id="KW-0233">DNA recombination</keyword>
<keyword evidence="6" id="KW-1185">Reference proteome</keyword>
<organism evidence="5 6">
    <name type="scientific">Mucilaginibacter pineti</name>
    <dbReference type="NCBI Taxonomy" id="1391627"/>
    <lineage>
        <taxon>Bacteria</taxon>
        <taxon>Pseudomonadati</taxon>
        <taxon>Bacteroidota</taxon>
        <taxon>Sphingobacteriia</taxon>
        <taxon>Sphingobacteriales</taxon>
        <taxon>Sphingobacteriaceae</taxon>
        <taxon>Mucilaginibacter</taxon>
    </lineage>
</organism>
<dbReference type="PANTHER" id="PTHR30349:SF64">
    <property type="entry name" value="PROPHAGE INTEGRASE INTD-RELATED"/>
    <property type="match status" value="1"/>
</dbReference>
<reference evidence="5 6" key="1">
    <citation type="submission" date="2016-10" db="EMBL/GenBank/DDBJ databases">
        <authorList>
            <person name="de Groot N.N."/>
        </authorList>
    </citation>
    <scope>NUCLEOTIDE SEQUENCE [LARGE SCALE GENOMIC DNA]</scope>
    <source>
        <strain evidence="5 6">47C3B</strain>
    </source>
</reference>
<dbReference type="InterPro" id="IPR025269">
    <property type="entry name" value="SAM-like_dom"/>
</dbReference>
<dbReference type="InterPro" id="IPR011010">
    <property type="entry name" value="DNA_brk_join_enz"/>
</dbReference>
<feature type="domain" description="Tyr recombinase" evidence="4">
    <location>
        <begin position="217"/>
        <end position="396"/>
    </location>
</feature>
<dbReference type="CDD" id="cd01185">
    <property type="entry name" value="INTN1_C_like"/>
    <property type="match status" value="1"/>
</dbReference>
<dbReference type="GO" id="GO:0015074">
    <property type="term" value="P:DNA integration"/>
    <property type="evidence" value="ECO:0007669"/>
    <property type="project" value="InterPro"/>
</dbReference>
<evidence type="ECO:0000313" key="5">
    <source>
        <dbReference type="EMBL" id="SDF14311.1"/>
    </source>
</evidence>
<dbReference type="AlphaFoldDB" id="A0A1G7INR6"/>
<name>A0A1G7INR6_9SPHI</name>
<keyword evidence="2" id="KW-0238">DNA-binding</keyword>
<dbReference type="STRING" id="1391627.SAMN05216464_113101"/>